<name>A0A3B0YBI2_9ZZZZ</name>
<dbReference type="AlphaFoldDB" id="A0A3B0YBI2"/>
<dbReference type="Pfam" id="PF12094">
    <property type="entry name" value="DUF3570"/>
    <property type="match status" value="1"/>
</dbReference>
<protein>
    <recommendedName>
        <fullName evidence="2">DUF3570 domain-containing protein</fullName>
    </recommendedName>
</protein>
<dbReference type="EMBL" id="UOFJ01000677">
    <property type="protein sequence ID" value="VAW72652.1"/>
    <property type="molecule type" value="Genomic_DNA"/>
</dbReference>
<gene>
    <name evidence="1" type="ORF">MNBD_GAMMA10-1437</name>
</gene>
<sequence length="410" mass="46464">MPEAQVPPQVVVVAVTKMKQFYTLTGRLLLLAILATSLIASLIASLVTSTAVHAAVLPEERVDALYHNYTGGGITIDGPSILVRKNFADKVSVSANYYVDNITSASIDAVTQASAYTEEREQTSLGIDYLNDKSTISYSFTNSVESDFDATTNAFGISQEMFGSMTTISMFYSIGDNIVTKTGDDLFREASGFKDYRTSLSQVLTKNLIMSLTYDIITDEGFLNNPYRSIRYVDPNVADGYSFQLELYPETRTTNAVSVSMRYHMPYRAALYGSYRYFTDSWGIKADTYEIGYVHPLEEHWTFETSFRYYSQTQANFYSDLFAFENPQNVYARDKELSTFTDINIGLGITYEFGEDNLFFFDRGSANLFYTYMAFDYANFRDIRVKNGAGNEPLYNFTASVIRLYFSFWF</sequence>
<organism evidence="1">
    <name type="scientific">hydrothermal vent metagenome</name>
    <dbReference type="NCBI Taxonomy" id="652676"/>
    <lineage>
        <taxon>unclassified sequences</taxon>
        <taxon>metagenomes</taxon>
        <taxon>ecological metagenomes</taxon>
    </lineage>
</organism>
<accession>A0A3B0YBI2</accession>
<proteinExistence type="predicted"/>
<reference evidence="1" key="1">
    <citation type="submission" date="2018-06" db="EMBL/GenBank/DDBJ databases">
        <authorList>
            <person name="Zhirakovskaya E."/>
        </authorList>
    </citation>
    <scope>NUCLEOTIDE SEQUENCE</scope>
</reference>
<evidence type="ECO:0008006" key="2">
    <source>
        <dbReference type="Google" id="ProtNLM"/>
    </source>
</evidence>
<dbReference type="InterPro" id="IPR021953">
    <property type="entry name" value="DUF3570"/>
</dbReference>
<evidence type="ECO:0000313" key="1">
    <source>
        <dbReference type="EMBL" id="VAW72652.1"/>
    </source>
</evidence>